<evidence type="ECO:0000256" key="1">
    <source>
        <dbReference type="SAM" id="Phobius"/>
    </source>
</evidence>
<sequence>MDRGWAILSTGAALIILLLVSVWGYSLISEWMQKRTWMNTSAQVSRFTQAVKSYTGRYYDTLLSSATTTAPVIVTPVMLKNTGFLEQGFSENTIDGQGYRAALVRNGTNTDQLQALVYTQNGSALPFLALRQISMDITSGMGGYIWTSGIATGAMSSWSLPLSQFGVSTTQGHIAVLLTTDELGVARGESDRLYRFSVTGKPDLNTMHTSIDMGGNNLNNTATVNAANGAFTSNVTAGGNITASGTVTGQNVTAGSNVTAGNAMTANNDIRSNNGWFITRGSKGWLNETYGGGFYMSDNDWVRAINNKNIYTGGQVRGGSVRADGRLSTGEVLQLDGVNSAGAGCSPNGLVSRDGAGAILSCQSGVWSGSKNSGRYSLVGSFTSQYNGYNSANATITVYAVGGNSIVYKDLGDGQGCTNTWALSASAGGVGAASASDNNPAWAKSGTISFQVPANTGYSIVSNPLPSQGCSPGAFTIYTYE</sequence>
<dbReference type="Pfam" id="PF04917">
    <property type="entry name" value="Shufflon_N"/>
    <property type="match status" value="1"/>
</dbReference>
<keyword evidence="1" id="KW-0812">Transmembrane</keyword>
<keyword evidence="1" id="KW-0472">Membrane</keyword>
<dbReference type="InterPro" id="IPR007001">
    <property type="entry name" value="Shufflon_N"/>
</dbReference>
<gene>
    <name evidence="3" type="ORF">LH22_20405</name>
</gene>
<feature type="transmembrane region" description="Helical" evidence="1">
    <location>
        <begin position="6"/>
        <end position="28"/>
    </location>
</feature>
<dbReference type="Proteomes" id="UP000029495">
    <property type="component" value="Chromosome"/>
</dbReference>
<evidence type="ECO:0000313" key="4">
    <source>
        <dbReference type="Proteomes" id="UP000029495"/>
    </source>
</evidence>
<accession>A0ABM5RNY5</accession>
<reference evidence="3 4" key="1">
    <citation type="submission" date="2014-09" db="EMBL/GenBank/DDBJ databases">
        <authorList>
            <person name="Chan K.-G."/>
        </authorList>
    </citation>
    <scope>NUCLEOTIDE SEQUENCE [LARGE SCALE GENOMIC DNA]</scope>
    <source>
        <strain evidence="3 4">ND04</strain>
    </source>
</reference>
<keyword evidence="4" id="KW-1185">Reference proteome</keyword>
<dbReference type="EMBL" id="CP009454">
    <property type="protein sequence ID" value="AIR87711.1"/>
    <property type="molecule type" value="Genomic_DNA"/>
</dbReference>
<evidence type="ECO:0000313" key="3">
    <source>
        <dbReference type="EMBL" id="AIR87711.1"/>
    </source>
</evidence>
<proteinExistence type="predicted"/>
<name>A0ABM5RNY5_9GAMM</name>
<feature type="domain" description="Bacterial shufflon protein N-terminal" evidence="2">
    <location>
        <begin position="31"/>
        <end position="365"/>
    </location>
</feature>
<protein>
    <submittedName>
        <fullName evidence="3">Shufflon protein B</fullName>
    </submittedName>
</protein>
<evidence type="ECO:0000259" key="2">
    <source>
        <dbReference type="Pfam" id="PF04917"/>
    </source>
</evidence>
<keyword evidence="1" id="KW-1133">Transmembrane helix</keyword>
<organism evidence="3 4">
    <name type="scientific">Pantoea rwandensis</name>
    <dbReference type="NCBI Taxonomy" id="1076550"/>
    <lineage>
        <taxon>Bacteria</taxon>
        <taxon>Pseudomonadati</taxon>
        <taxon>Pseudomonadota</taxon>
        <taxon>Gammaproteobacteria</taxon>
        <taxon>Enterobacterales</taxon>
        <taxon>Erwiniaceae</taxon>
        <taxon>Pantoea</taxon>
    </lineage>
</organism>